<keyword evidence="2" id="KW-1185">Reference proteome</keyword>
<protein>
    <submittedName>
        <fullName evidence="1">Uncharacterized protein</fullName>
    </submittedName>
</protein>
<dbReference type="EMBL" id="KZ826125">
    <property type="protein sequence ID" value="PYH88117.1"/>
    <property type="molecule type" value="Genomic_DNA"/>
</dbReference>
<dbReference type="VEuPathDB" id="FungiDB:BO71DRAFT_148291"/>
<evidence type="ECO:0000313" key="2">
    <source>
        <dbReference type="Proteomes" id="UP000247810"/>
    </source>
</evidence>
<proteinExistence type="predicted"/>
<sequence>MPLCAQHRVQTPRIGEERTVDRWEYLYRKGIRLRSGCVIRSVPETGRWSGVDQGTLGSHRFTRLEMALRGDDHWVFEVT</sequence>
<accession>A0A319D0N1</accession>
<organism evidence="1 2">
    <name type="scientific">Aspergillus ellipticus CBS 707.79</name>
    <dbReference type="NCBI Taxonomy" id="1448320"/>
    <lineage>
        <taxon>Eukaryota</taxon>
        <taxon>Fungi</taxon>
        <taxon>Dikarya</taxon>
        <taxon>Ascomycota</taxon>
        <taxon>Pezizomycotina</taxon>
        <taxon>Eurotiomycetes</taxon>
        <taxon>Eurotiomycetidae</taxon>
        <taxon>Eurotiales</taxon>
        <taxon>Aspergillaceae</taxon>
        <taxon>Aspergillus</taxon>
        <taxon>Aspergillus subgen. Circumdati</taxon>
    </lineage>
</organism>
<gene>
    <name evidence="1" type="ORF">BO71DRAFT_148291</name>
</gene>
<evidence type="ECO:0000313" key="1">
    <source>
        <dbReference type="EMBL" id="PYH88117.1"/>
    </source>
</evidence>
<dbReference type="Proteomes" id="UP000247810">
    <property type="component" value="Unassembled WGS sequence"/>
</dbReference>
<reference evidence="1 2" key="1">
    <citation type="submission" date="2018-02" db="EMBL/GenBank/DDBJ databases">
        <title>The genomes of Aspergillus section Nigri reveals drivers in fungal speciation.</title>
        <authorList>
            <consortium name="DOE Joint Genome Institute"/>
            <person name="Vesth T.C."/>
            <person name="Nybo J."/>
            <person name="Theobald S."/>
            <person name="Brandl J."/>
            <person name="Frisvad J.C."/>
            <person name="Nielsen K.F."/>
            <person name="Lyhne E.K."/>
            <person name="Kogle M.E."/>
            <person name="Kuo A."/>
            <person name="Riley R."/>
            <person name="Clum A."/>
            <person name="Nolan M."/>
            <person name="Lipzen A."/>
            <person name="Salamov A."/>
            <person name="Henrissat B."/>
            <person name="Wiebenga A."/>
            <person name="De vries R.P."/>
            <person name="Grigoriev I.V."/>
            <person name="Mortensen U.H."/>
            <person name="Andersen M.R."/>
            <person name="Baker S.E."/>
        </authorList>
    </citation>
    <scope>NUCLEOTIDE SEQUENCE [LARGE SCALE GENOMIC DNA]</scope>
    <source>
        <strain evidence="1 2">CBS 707.79</strain>
    </source>
</reference>
<dbReference type="AlphaFoldDB" id="A0A319D0N1"/>
<name>A0A319D0N1_9EURO</name>